<keyword evidence="3" id="KW-1185">Reference proteome</keyword>
<evidence type="ECO:0000313" key="2">
    <source>
        <dbReference type="EMBL" id="ANH83488.1"/>
    </source>
</evidence>
<gene>
    <name evidence="2" type="ORF">A8C56_23155</name>
</gene>
<organism evidence="2 3">
    <name type="scientific">Niabella ginsenosidivorans</name>
    <dbReference type="NCBI Taxonomy" id="1176587"/>
    <lineage>
        <taxon>Bacteria</taxon>
        <taxon>Pseudomonadati</taxon>
        <taxon>Bacteroidota</taxon>
        <taxon>Chitinophagia</taxon>
        <taxon>Chitinophagales</taxon>
        <taxon>Chitinophagaceae</taxon>
        <taxon>Niabella</taxon>
    </lineage>
</organism>
<dbReference type="AlphaFoldDB" id="A0A1A9I735"/>
<dbReference type="Proteomes" id="UP000077667">
    <property type="component" value="Chromosome"/>
</dbReference>
<evidence type="ECO:0000256" key="1">
    <source>
        <dbReference type="SAM" id="SignalP"/>
    </source>
</evidence>
<keyword evidence="1" id="KW-0732">Signal</keyword>
<dbReference type="PROSITE" id="PS51257">
    <property type="entry name" value="PROKAR_LIPOPROTEIN"/>
    <property type="match status" value="1"/>
</dbReference>
<feature type="chain" id="PRO_5008389993" description="OmpA-like domain-containing protein" evidence="1">
    <location>
        <begin position="21"/>
        <end position="303"/>
    </location>
</feature>
<evidence type="ECO:0000313" key="3">
    <source>
        <dbReference type="Proteomes" id="UP000077667"/>
    </source>
</evidence>
<dbReference type="KEGG" id="nia:A8C56_23155"/>
<dbReference type="OrthoDB" id="642521at2"/>
<dbReference type="EMBL" id="CP015772">
    <property type="protein sequence ID" value="ANH83488.1"/>
    <property type="molecule type" value="Genomic_DNA"/>
</dbReference>
<evidence type="ECO:0008006" key="4">
    <source>
        <dbReference type="Google" id="ProtNLM"/>
    </source>
</evidence>
<dbReference type="STRING" id="1176587.A8C56_23155"/>
<proteinExistence type="predicted"/>
<dbReference type="RefSeq" id="WP_067761088.1">
    <property type="nucleotide sequence ID" value="NZ_CP015772.1"/>
</dbReference>
<name>A0A1A9I735_9BACT</name>
<protein>
    <recommendedName>
        <fullName evidence="4">OmpA-like domain-containing protein</fullName>
    </recommendedName>
</protein>
<sequence length="303" mass="34484">MKLYLFIFSLLLLASCGFQKQLATAKATSEKTKRMIQEEAARLDSVKVILNARAEDRTIDSVLNKGVQDILDKLNSRLNSVEQLALIIDAAARNRASFRKGIATKDILAKLILLDSFNNTQQRREEVYSMLNESVRLSKYKMFHLAAFFDRGVYRIPQSAMGTIISNFTPIVDSLSVIANKYAAIEREARIVFVGYSDNTRVAETGPLYKELTQILHKELPSQSELNQLLSDLRAKEMAQKVKIVLDTNASRFKNFNSLKIGYIAYGKGEEYPSPRIKDYKPTDERRRIVVCYWTVLPKISDL</sequence>
<reference evidence="2 3" key="1">
    <citation type="submission" date="2016-05" db="EMBL/GenBank/DDBJ databases">
        <title>Niabella ginsenosidivorans BS26 whole genome sequencing.</title>
        <authorList>
            <person name="Im W.T."/>
            <person name="Siddiqi M.Z."/>
        </authorList>
    </citation>
    <scope>NUCLEOTIDE SEQUENCE [LARGE SCALE GENOMIC DNA]</scope>
    <source>
        <strain evidence="2 3">BS26</strain>
    </source>
</reference>
<feature type="signal peptide" evidence="1">
    <location>
        <begin position="1"/>
        <end position="20"/>
    </location>
</feature>
<accession>A0A1A9I735</accession>